<name>A0ABX7PMH0_9ACTN</name>
<proteinExistence type="predicted"/>
<evidence type="ECO:0000256" key="4">
    <source>
        <dbReference type="ARBA" id="ARBA00022764"/>
    </source>
</evidence>
<keyword evidence="2" id="KW-0813">Transport</keyword>
<dbReference type="EMBL" id="CP022295">
    <property type="protein sequence ID" value="QSR26897.1"/>
    <property type="molecule type" value="Genomic_DNA"/>
</dbReference>
<gene>
    <name evidence="5" type="ORF">CFH99_14800</name>
</gene>
<evidence type="ECO:0000256" key="1">
    <source>
        <dbReference type="ARBA" id="ARBA00004418"/>
    </source>
</evidence>
<dbReference type="Proteomes" id="UP000662818">
    <property type="component" value="Chromosome"/>
</dbReference>
<evidence type="ECO:0000313" key="6">
    <source>
        <dbReference type="Proteomes" id="UP000662818"/>
    </source>
</evidence>
<dbReference type="PANTHER" id="PTHR30222">
    <property type="entry name" value="SPERMIDINE/PUTRESCINE-BINDING PERIPLASMIC PROTEIN"/>
    <property type="match status" value="1"/>
</dbReference>
<dbReference type="InterPro" id="IPR006311">
    <property type="entry name" value="TAT_signal"/>
</dbReference>
<dbReference type="InterPro" id="IPR001188">
    <property type="entry name" value="Sperm_putr-bd"/>
</dbReference>
<dbReference type="PRINTS" id="PR00909">
    <property type="entry name" value="SPERMDNBNDNG"/>
</dbReference>
<reference evidence="5 6" key="1">
    <citation type="submission" date="2017-06" db="EMBL/GenBank/DDBJ databases">
        <title>Complete Genome Sequence of the Soil Carbazole-Degrading Bacterium Nocardioides aromaticivorans IC177.</title>
        <authorList>
            <person name="Vejarano F."/>
            <person name="Suzuki-Minakuchi C."/>
            <person name="Ohtsubo Y."/>
            <person name="Tsuda M."/>
            <person name="Okada K."/>
            <person name="Nojiri H."/>
        </authorList>
    </citation>
    <scope>NUCLEOTIDE SEQUENCE [LARGE SCALE GENOMIC DNA]</scope>
    <source>
        <strain evidence="5 6">IC177</strain>
    </source>
</reference>
<dbReference type="PROSITE" id="PS51318">
    <property type="entry name" value="TAT"/>
    <property type="match status" value="1"/>
</dbReference>
<evidence type="ECO:0000313" key="5">
    <source>
        <dbReference type="EMBL" id="QSR26897.1"/>
    </source>
</evidence>
<dbReference type="PANTHER" id="PTHR30222:SF17">
    <property type="entry name" value="SPERMIDINE_PUTRESCINE-BINDING PERIPLASMIC PROTEIN"/>
    <property type="match status" value="1"/>
</dbReference>
<keyword evidence="3" id="KW-0732">Signal</keyword>
<dbReference type="InterPro" id="IPR006059">
    <property type="entry name" value="SBP"/>
</dbReference>
<protein>
    <submittedName>
        <fullName evidence="5">ABC transporter substrate-binding protein</fullName>
    </submittedName>
</protein>
<dbReference type="Gene3D" id="3.40.190.10">
    <property type="entry name" value="Periplasmic binding protein-like II"/>
    <property type="match status" value="2"/>
</dbReference>
<evidence type="ECO:0000256" key="2">
    <source>
        <dbReference type="ARBA" id="ARBA00022448"/>
    </source>
</evidence>
<sequence length="400" mass="44067">MRRPVHRGGGSLAGSSGISRRAALRGGAGVALGAASLGVLPLFGTPDRKQDPATCTTRDLSESDRRLVVSNWPGYMDEDDEGYVSTLTEFQKRTGIEVAYTADVNDNLEFFAKVVNQLGSCQTSKRDLFMLTDWMAARMIQVGWIQPLDAAKVPNLHANLIDSLADVGWDPERKYSAPWQSGLTGIAYNKAKVKEVRSFEELLSRKDLKGRVTLLTEMRDTMGLALLAQGDDPAEFTDDQWDNAVDRIKKARSDGQIRAFTGNEYIQDLAAGNVLACEAWSGDVAAAEDENLVFVAPEEGQMIWSDNMLVPNLATHQTSAEEWINYYYEPEVAAKLAAYVWYICPVKGAQEAMEKVDPSLVDNPLIFPTAESLATTHTFMALEEFQVRAYEKDFADVTGG</sequence>
<organism evidence="5 6">
    <name type="scientific">Nocardioides aromaticivorans</name>
    <dbReference type="NCBI Taxonomy" id="200618"/>
    <lineage>
        <taxon>Bacteria</taxon>
        <taxon>Bacillati</taxon>
        <taxon>Actinomycetota</taxon>
        <taxon>Actinomycetes</taxon>
        <taxon>Propionibacteriales</taxon>
        <taxon>Nocardioidaceae</taxon>
        <taxon>Nocardioides</taxon>
    </lineage>
</organism>
<dbReference type="SUPFAM" id="SSF53850">
    <property type="entry name" value="Periplasmic binding protein-like II"/>
    <property type="match status" value="1"/>
</dbReference>
<keyword evidence="4" id="KW-0574">Periplasm</keyword>
<accession>A0ABX7PMH0</accession>
<keyword evidence="6" id="KW-1185">Reference proteome</keyword>
<dbReference type="Pfam" id="PF13416">
    <property type="entry name" value="SBP_bac_8"/>
    <property type="match status" value="1"/>
</dbReference>
<comment type="subcellular location">
    <subcellularLocation>
        <location evidence="1">Periplasm</location>
    </subcellularLocation>
</comment>
<evidence type="ECO:0000256" key="3">
    <source>
        <dbReference type="ARBA" id="ARBA00022729"/>
    </source>
</evidence>
<dbReference type="CDD" id="cd13590">
    <property type="entry name" value="PBP2_PotD_PotF_like"/>
    <property type="match status" value="1"/>
</dbReference>